<evidence type="ECO:0000256" key="2">
    <source>
        <dbReference type="SAM" id="Phobius"/>
    </source>
</evidence>
<evidence type="ECO:0000313" key="3">
    <source>
        <dbReference type="EMBL" id="WXB14565.1"/>
    </source>
</evidence>
<gene>
    <name evidence="3" type="ORF">LZC94_42915</name>
</gene>
<protein>
    <submittedName>
        <fullName evidence="3">Uncharacterized protein</fullName>
    </submittedName>
</protein>
<keyword evidence="2" id="KW-1133">Transmembrane helix</keyword>
<evidence type="ECO:0000313" key="4">
    <source>
        <dbReference type="Proteomes" id="UP001370348"/>
    </source>
</evidence>
<feature type="compositionally biased region" description="Pro residues" evidence="1">
    <location>
        <begin position="195"/>
        <end position="205"/>
    </location>
</feature>
<keyword evidence="2" id="KW-0812">Transmembrane</keyword>
<dbReference type="Proteomes" id="UP001370348">
    <property type="component" value="Chromosome"/>
</dbReference>
<dbReference type="RefSeq" id="WP_394824187.1">
    <property type="nucleotide sequence ID" value="NZ_CP089984.1"/>
</dbReference>
<proteinExistence type="predicted"/>
<organism evidence="3 4">
    <name type="scientific">Pendulispora albinea</name>
    <dbReference type="NCBI Taxonomy" id="2741071"/>
    <lineage>
        <taxon>Bacteria</taxon>
        <taxon>Pseudomonadati</taxon>
        <taxon>Myxococcota</taxon>
        <taxon>Myxococcia</taxon>
        <taxon>Myxococcales</taxon>
        <taxon>Sorangiineae</taxon>
        <taxon>Pendulisporaceae</taxon>
        <taxon>Pendulispora</taxon>
    </lineage>
</organism>
<dbReference type="EMBL" id="CP089984">
    <property type="protein sequence ID" value="WXB14565.1"/>
    <property type="molecule type" value="Genomic_DNA"/>
</dbReference>
<name>A0ABZ2LZN7_9BACT</name>
<reference evidence="3 4" key="1">
    <citation type="submission" date="2021-12" db="EMBL/GenBank/DDBJ databases">
        <title>Discovery of the Pendulisporaceae a myxobacterial family with distinct sporulation behavior and unique specialized metabolism.</title>
        <authorList>
            <person name="Garcia R."/>
            <person name="Popoff A."/>
            <person name="Bader C.D."/>
            <person name="Loehr J."/>
            <person name="Walesch S."/>
            <person name="Walt C."/>
            <person name="Boldt J."/>
            <person name="Bunk B."/>
            <person name="Haeckl F.J.F.P.J."/>
            <person name="Gunesch A.P."/>
            <person name="Birkelbach J."/>
            <person name="Nuebel U."/>
            <person name="Pietschmann T."/>
            <person name="Bach T."/>
            <person name="Mueller R."/>
        </authorList>
    </citation>
    <scope>NUCLEOTIDE SEQUENCE [LARGE SCALE GENOMIC DNA]</scope>
    <source>
        <strain evidence="3 4">MSr11954</strain>
    </source>
</reference>
<accession>A0ABZ2LZN7</accession>
<keyword evidence="4" id="KW-1185">Reference proteome</keyword>
<evidence type="ECO:0000256" key="1">
    <source>
        <dbReference type="SAM" id="MobiDB-lite"/>
    </source>
</evidence>
<keyword evidence="2" id="KW-0472">Membrane</keyword>
<feature type="region of interest" description="Disordered" evidence="1">
    <location>
        <begin position="1"/>
        <end position="96"/>
    </location>
</feature>
<feature type="transmembrane region" description="Helical" evidence="2">
    <location>
        <begin position="308"/>
        <end position="328"/>
    </location>
</feature>
<feature type="region of interest" description="Disordered" evidence="1">
    <location>
        <begin position="192"/>
        <end position="287"/>
    </location>
</feature>
<sequence>MSMVKKQDNGFDLPPLTDAGRVPPDANASRLRDATPSGVKLAAAALARPLPTNETLPKPPGDRLESPHKSGVAPSELGRALGRQSLRRPLPERPELSASDVEWWAESALNATFEPSRVVPIEQTTDPNEGDRITPVFLESITPVFPESKVREVMALADERERSALAAKLGASAKANLPATVKPPPSPVIKASLALPPPPPAPPLPGSTGLAREPVEGAGIWNVPVLDAPPSPAPPKSLTSSMPVPSASHVESGARPVPRAAGLPEPGTLHFGRPPRDAAPASFKNPNADSSDQLHAVSFALAGSDVAIAIWIAVAIILIMVAAAMFTVG</sequence>